<evidence type="ECO:0000256" key="2">
    <source>
        <dbReference type="SAM" id="SignalP"/>
    </source>
</evidence>
<sequence length="85" mass="9431">MRYATISLALAAAAAVVPSLALSIQAREDLELDLYAREVHEALFARGKNGGGPRPRPIGSGPNKPPKRREQTYDLWERMDIDELE</sequence>
<dbReference type="AlphaFoldDB" id="S8DWT3"/>
<name>S8DWT3_FOMSC</name>
<dbReference type="InParanoid" id="S8DWT3"/>
<keyword evidence="2" id="KW-0732">Signal</keyword>
<accession>S8DWT3</accession>
<feature type="signal peptide" evidence="2">
    <location>
        <begin position="1"/>
        <end position="21"/>
    </location>
</feature>
<keyword evidence="4" id="KW-1185">Reference proteome</keyword>
<dbReference type="EMBL" id="KE504203">
    <property type="protein sequence ID" value="EPS95643.1"/>
    <property type="molecule type" value="Genomic_DNA"/>
</dbReference>
<evidence type="ECO:0000313" key="3">
    <source>
        <dbReference type="EMBL" id="EPS95643.1"/>
    </source>
</evidence>
<gene>
    <name evidence="3" type="ORF">FOMPIDRAFT_1053996</name>
</gene>
<feature type="region of interest" description="Disordered" evidence="1">
    <location>
        <begin position="45"/>
        <end position="72"/>
    </location>
</feature>
<feature type="chain" id="PRO_5004550157" evidence="2">
    <location>
        <begin position="22"/>
        <end position="85"/>
    </location>
</feature>
<evidence type="ECO:0000313" key="4">
    <source>
        <dbReference type="Proteomes" id="UP000015241"/>
    </source>
</evidence>
<proteinExistence type="predicted"/>
<evidence type="ECO:0000256" key="1">
    <source>
        <dbReference type="SAM" id="MobiDB-lite"/>
    </source>
</evidence>
<reference evidence="3 4" key="1">
    <citation type="journal article" date="2012" name="Science">
        <title>The Paleozoic origin of enzymatic lignin decomposition reconstructed from 31 fungal genomes.</title>
        <authorList>
            <person name="Floudas D."/>
            <person name="Binder M."/>
            <person name="Riley R."/>
            <person name="Barry K."/>
            <person name="Blanchette R.A."/>
            <person name="Henrissat B."/>
            <person name="Martinez A.T."/>
            <person name="Otillar R."/>
            <person name="Spatafora J.W."/>
            <person name="Yadav J.S."/>
            <person name="Aerts A."/>
            <person name="Benoit I."/>
            <person name="Boyd A."/>
            <person name="Carlson A."/>
            <person name="Copeland A."/>
            <person name="Coutinho P.M."/>
            <person name="de Vries R.P."/>
            <person name="Ferreira P."/>
            <person name="Findley K."/>
            <person name="Foster B."/>
            <person name="Gaskell J."/>
            <person name="Glotzer D."/>
            <person name="Gorecki P."/>
            <person name="Heitman J."/>
            <person name="Hesse C."/>
            <person name="Hori C."/>
            <person name="Igarashi K."/>
            <person name="Jurgens J.A."/>
            <person name="Kallen N."/>
            <person name="Kersten P."/>
            <person name="Kohler A."/>
            <person name="Kuees U."/>
            <person name="Kumar T.K.A."/>
            <person name="Kuo A."/>
            <person name="LaButti K."/>
            <person name="Larrondo L.F."/>
            <person name="Lindquist E."/>
            <person name="Ling A."/>
            <person name="Lombard V."/>
            <person name="Lucas S."/>
            <person name="Lundell T."/>
            <person name="Martin R."/>
            <person name="McLaughlin D.J."/>
            <person name="Morgenstern I."/>
            <person name="Morin E."/>
            <person name="Murat C."/>
            <person name="Nagy L.G."/>
            <person name="Nolan M."/>
            <person name="Ohm R.A."/>
            <person name="Patyshakuliyeva A."/>
            <person name="Rokas A."/>
            <person name="Ruiz-Duenas F.J."/>
            <person name="Sabat G."/>
            <person name="Salamov A."/>
            <person name="Samejima M."/>
            <person name="Schmutz J."/>
            <person name="Slot J.C."/>
            <person name="St John F."/>
            <person name="Stenlid J."/>
            <person name="Sun H."/>
            <person name="Sun S."/>
            <person name="Syed K."/>
            <person name="Tsang A."/>
            <person name="Wiebenga A."/>
            <person name="Young D."/>
            <person name="Pisabarro A."/>
            <person name="Eastwood D.C."/>
            <person name="Martin F."/>
            <person name="Cullen D."/>
            <person name="Grigoriev I.V."/>
            <person name="Hibbett D.S."/>
        </authorList>
    </citation>
    <scope>NUCLEOTIDE SEQUENCE</scope>
    <source>
        <strain evidence="4">FP-58527</strain>
    </source>
</reference>
<protein>
    <submittedName>
        <fullName evidence="3">Uncharacterized protein</fullName>
    </submittedName>
</protein>
<organism evidence="3 4">
    <name type="scientific">Fomitopsis schrenkii</name>
    <name type="common">Brown rot fungus</name>
    <dbReference type="NCBI Taxonomy" id="2126942"/>
    <lineage>
        <taxon>Eukaryota</taxon>
        <taxon>Fungi</taxon>
        <taxon>Dikarya</taxon>
        <taxon>Basidiomycota</taxon>
        <taxon>Agaricomycotina</taxon>
        <taxon>Agaricomycetes</taxon>
        <taxon>Polyporales</taxon>
        <taxon>Fomitopsis</taxon>
    </lineage>
</organism>
<dbReference type="HOGENOM" id="CLU_2512665_0_0_1"/>
<dbReference type="Proteomes" id="UP000015241">
    <property type="component" value="Unassembled WGS sequence"/>
</dbReference>